<keyword evidence="2 6" id="KW-0547">Nucleotide-binding</keyword>
<dbReference type="InterPro" id="IPR030388">
    <property type="entry name" value="G_ERA_dom"/>
</dbReference>
<name>A0AAV2Z4Y0_9STRA</name>
<reference evidence="11" key="1">
    <citation type="submission" date="2022-11" db="EMBL/GenBank/DDBJ databases">
        <authorList>
            <person name="Morgan W.R."/>
            <person name="Tartar A."/>
        </authorList>
    </citation>
    <scope>NUCLEOTIDE SEQUENCE</scope>
    <source>
        <strain evidence="11">ARSEF 373</strain>
    </source>
</reference>
<protein>
    <recommendedName>
        <fullName evidence="13">GTP-binding protein Era</fullName>
    </recommendedName>
</protein>
<evidence type="ECO:0000256" key="1">
    <source>
        <dbReference type="ARBA" id="ARBA00007921"/>
    </source>
</evidence>
<dbReference type="InterPro" id="IPR015946">
    <property type="entry name" value="KH_dom-like_a/b"/>
</dbReference>
<comment type="similarity">
    <text evidence="1 6 7">Belongs to the TRAFAC class TrmE-Era-EngA-EngB-Septin-like GTPase superfamily. Era GTPase family.</text>
</comment>
<evidence type="ECO:0000256" key="4">
    <source>
        <dbReference type="ARBA" id="ARBA00023134"/>
    </source>
</evidence>
<dbReference type="Proteomes" id="UP001146120">
    <property type="component" value="Unassembled WGS sequence"/>
</dbReference>
<organism evidence="11 12">
    <name type="scientific">Lagenidium giganteum</name>
    <dbReference type="NCBI Taxonomy" id="4803"/>
    <lineage>
        <taxon>Eukaryota</taxon>
        <taxon>Sar</taxon>
        <taxon>Stramenopiles</taxon>
        <taxon>Oomycota</taxon>
        <taxon>Peronosporomycetes</taxon>
        <taxon>Pythiales</taxon>
        <taxon>Pythiaceae</taxon>
    </lineage>
</organism>
<feature type="domain" description="KH type-2" evidence="9">
    <location>
        <begin position="396"/>
        <end position="473"/>
    </location>
</feature>
<feature type="region of interest" description="G3" evidence="6">
    <location>
        <begin position="222"/>
        <end position="225"/>
    </location>
</feature>
<evidence type="ECO:0000313" key="11">
    <source>
        <dbReference type="EMBL" id="DBA02426.1"/>
    </source>
</evidence>
<keyword evidence="4 6" id="KW-0342">GTP-binding</keyword>
<keyword evidence="3 5" id="KW-0694">RNA-binding</keyword>
<dbReference type="Pfam" id="PF07650">
    <property type="entry name" value="KH_2"/>
    <property type="match status" value="1"/>
</dbReference>
<reference evidence="11" key="2">
    <citation type="journal article" date="2023" name="Microbiol Resour">
        <title>Decontamination and Annotation of the Draft Genome Sequence of the Oomycete Lagenidium giganteum ARSEF 373.</title>
        <authorList>
            <person name="Morgan W.R."/>
            <person name="Tartar A."/>
        </authorList>
    </citation>
    <scope>NUCLEOTIDE SEQUENCE</scope>
    <source>
        <strain evidence="11">ARSEF 373</strain>
    </source>
</reference>
<evidence type="ECO:0008006" key="13">
    <source>
        <dbReference type="Google" id="ProtNLM"/>
    </source>
</evidence>
<evidence type="ECO:0000256" key="8">
    <source>
        <dbReference type="SAM" id="MobiDB-lite"/>
    </source>
</evidence>
<dbReference type="AlphaFoldDB" id="A0AAV2Z4Y0"/>
<dbReference type="PRINTS" id="PR00326">
    <property type="entry name" value="GTP1OBG"/>
</dbReference>
<dbReference type="InterPro" id="IPR027417">
    <property type="entry name" value="P-loop_NTPase"/>
</dbReference>
<dbReference type="PROSITE" id="PS51713">
    <property type="entry name" value="G_ERA"/>
    <property type="match status" value="1"/>
</dbReference>
<dbReference type="Gene3D" id="3.30.300.20">
    <property type="match status" value="1"/>
</dbReference>
<dbReference type="InterPro" id="IPR005662">
    <property type="entry name" value="GTPase_Era-like"/>
</dbReference>
<dbReference type="GO" id="GO:0043024">
    <property type="term" value="F:ribosomal small subunit binding"/>
    <property type="evidence" value="ECO:0007669"/>
    <property type="project" value="TreeGrafter"/>
</dbReference>
<dbReference type="Pfam" id="PF01926">
    <property type="entry name" value="MMR_HSR1"/>
    <property type="match status" value="1"/>
</dbReference>
<dbReference type="NCBIfam" id="TIGR00436">
    <property type="entry name" value="era"/>
    <property type="match status" value="1"/>
</dbReference>
<dbReference type="EMBL" id="DAKRPA010000031">
    <property type="protein sequence ID" value="DBA02426.1"/>
    <property type="molecule type" value="Genomic_DNA"/>
</dbReference>
<evidence type="ECO:0000256" key="7">
    <source>
        <dbReference type="RuleBase" id="RU003761"/>
    </source>
</evidence>
<feature type="region of interest" description="G2" evidence="6">
    <location>
        <begin position="201"/>
        <end position="205"/>
    </location>
</feature>
<dbReference type="GO" id="GO:0000028">
    <property type="term" value="P:ribosomal small subunit assembly"/>
    <property type="evidence" value="ECO:0007669"/>
    <property type="project" value="TreeGrafter"/>
</dbReference>
<dbReference type="SUPFAM" id="SSF54814">
    <property type="entry name" value="Prokaryotic type KH domain (KH-domain type II)"/>
    <property type="match status" value="1"/>
</dbReference>
<evidence type="ECO:0000259" key="10">
    <source>
        <dbReference type="PROSITE" id="PS51713"/>
    </source>
</evidence>
<feature type="region of interest" description="G5" evidence="6">
    <location>
        <begin position="344"/>
        <end position="346"/>
    </location>
</feature>
<dbReference type="CDD" id="cd04163">
    <property type="entry name" value="Era"/>
    <property type="match status" value="1"/>
</dbReference>
<dbReference type="InterPro" id="IPR004044">
    <property type="entry name" value="KH_dom_type_2"/>
</dbReference>
<evidence type="ECO:0000256" key="5">
    <source>
        <dbReference type="PROSITE-ProRule" id="PRU00118"/>
    </source>
</evidence>
<dbReference type="InterPro" id="IPR006073">
    <property type="entry name" value="GTP-bd"/>
</dbReference>
<dbReference type="HAMAP" id="MF_00367">
    <property type="entry name" value="GTPase_Era"/>
    <property type="match status" value="1"/>
</dbReference>
<sequence length="473" mass="53585">MLVPPSGTFSIAVASVHTNNHNNSNNSDDDDGKKAPSSTPRARKPASVRDVEKEWEEMRVKTLLARAPTTASEHTNAMMRNKMRMRRLGLITEEDEEYERRQEERLAKYRKDPEMPERAPAMRETTGRRSQRRPITQKDKQFTSMTSAPEDVRHRQFLIPDEPDHPRALDVAVIGRPNAGKSSIMNRLLGTTVSAVSAKYNTTRDRVHGILTEKDSQITFFDTPGLIKPKESHEYVRSLVTTAAETVESVDVSMLVVDSVKRLDDAAIEALSKVLTTSAQVASPTLLVMNKYDLVTDRERKNFDAKVQDLSEMIEEIYDAHYDKTQASVSMDPLAYLGKNCLKVSALRGSGVGKLKSTLMSLAVDRPWNFHSSMVSDQSDLDLVTEIIREKLFRRFNKELPYQFEQENAGWTKFKDKSIRIDQDIFVPAARVRKMVIGRNGDTIRAVGIAAREEIEALLKRPVHLYLNVRVRS</sequence>
<evidence type="ECO:0000313" key="12">
    <source>
        <dbReference type="Proteomes" id="UP001146120"/>
    </source>
</evidence>
<dbReference type="PANTHER" id="PTHR42698:SF2">
    <property type="entry name" value="GTPASE ERA-LIKE, CHLOROPLASTIC"/>
    <property type="match status" value="1"/>
</dbReference>
<evidence type="ECO:0000256" key="6">
    <source>
        <dbReference type="PROSITE-ProRule" id="PRU01050"/>
    </source>
</evidence>
<feature type="region of interest" description="Disordered" evidence="8">
    <location>
        <begin position="110"/>
        <end position="148"/>
    </location>
</feature>
<dbReference type="GO" id="GO:0019843">
    <property type="term" value="F:rRNA binding"/>
    <property type="evidence" value="ECO:0007669"/>
    <property type="project" value="TreeGrafter"/>
</dbReference>
<gene>
    <name evidence="11" type="ORF">N0F65_008640</name>
</gene>
<dbReference type="GO" id="GO:0005525">
    <property type="term" value="F:GTP binding"/>
    <property type="evidence" value="ECO:0007669"/>
    <property type="project" value="UniProtKB-UniRule"/>
</dbReference>
<feature type="region of interest" description="G1" evidence="6">
    <location>
        <begin position="175"/>
        <end position="182"/>
    </location>
</feature>
<evidence type="ECO:0000256" key="2">
    <source>
        <dbReference type="ARBA" id="ARBA00022741"/>
    </source>
</evidence>
<feature type="region of interest" description="G4" evidence="6">
    <location>
        <begin position="290"/>
        <end position="293"/>
    </location>
</feature>
<feature type="region of interest" description="Disordered" evidence="8">
    <location>
        <begin position="1"/>
        <end position="53"/>
    </location>
</feature>
<dbReference type="InterPro" id="IPR005225">
    <property type="entry name" value="Small_GTP-bd"/>
</dbReference>
<evidence type="ECO:0000259" key="9">
    <source>
        <dbReference type="PROSITE" id="PS50823"/>
    </source>
</evidence>
<dbReference type="InterPro" id="IPR009019">
    <property type="entry name" value="KH_sf_prok-type"/>
</dbReference>
<dbReference type="Gene3D" id="3.40.50.300">
    <property type="entry name" value="P-loop containing nucleotide triphosphate hydrolases"/>
    <property type="match status" value="1"/>
</dbReference>
<dbReference type="SUPFAM" id="SSF52540">
    <property type="entry name" value="P-loop containing nucleoside triphosphate hydrolases"/>
    <property type="match status" value="1"/>
</dbReference>
<dbReference type="PANTHER" id="PTHR42698">
    <property type="entry name" value="GTPASE ERA"/>
    <property type="match status" value="1"/>
</dbReference>
<feature type="domain" description="Era-type G" evidence="10">
    <location>
        <begin position="167"/>
        <end position="365"/>
    </location>
</feature>
<accession>A0AAV2Z4Y0</accession>
<dbReference type="NCBIfam" id="TIGR00231">
    <property type="entry name" value="small_GTP"/>
    <property type="match status" value="1"/>
</dbReference>
<evidence type="ECO:0000256" key="3">
    <source>
        <dbReference type="ARBA" id="ARBA00022884"/>
    </source>
</evidence>
<feature type="compositionally biased region" description="Basic and acidic residues" evidence="8">
    <location>
        <begin position="110"/>
        <end position="127"/>
    </location>
</feature>
<dbReference type="PROSITE" id="PS50823">
    <property type="entry name" value="KH_TYPE_2"/>
    <property type="match status" value="1"/>
</dbReference>
<proteinExistence type="inferred from homology"/>
<dbReference type="CDD" id="cd22534">
    <property type="entry name" value="KH-II_Era"/>
    <property type="match status" value="1"/>
</dbReference>
<comment type="caution">
    <text evidence="11">The sequence shown here is derived from an EMBL/GenBank/DDBJ whole genome shotgun (WGS) entry which is preliminary data.</text>
</comment>
<keyword evidence="12" id="KW-1185">Reference proteome</keyword>